<feature type="non-terminal residue" evidence="1">
    <location>
        <position position="301"/>
    </location>
</feature>
<dbReference type="EMBL" id="BARW01004033">
    <property type="protein sequence ID" value="GAI59508.1"/>
    <property type="molecule type" value="Genomic_DNA"/>
</dbReference>
<dbReference type="AlphaFoldDB" id="X1PUL6"/>
<feature type="non-terminal residue" evidence="1">
    <location>
        <position position="1"/>
    </location>
</feature>
<protein>
    <submittedName>
        <fullName evidence="1">Uncharacterized protein</fullName>
    </submittedName>
</protein>
<reference evidence="1" key="1">
    <citation type="journal article" date="2014" name="Front. Microbiol.">
        <title>High frequency of phylogenetically diverse reductive dehalogenase-homologous genes in deep subseafloor sedimentary metagenomes.</title>
        <authorList>
            <person name="Kawai M."/>
            <person name="Futagami T."/>
            <person name="Toyoda A."/>
            <person name="Takaki Y."/>
            <person name="Nishi S."/>
            <person name="Hori S."/>
            <person name="Arai W."/>
            <person name="Tsubouchi T."/>
            <person name="Morono Y."/>
            <person name="Uchiyama I."/>
            <person name="Ito T."/>
            <person name="Fujiyama A."/>
            <person name="Inagaki F."/>
            <person name="Takami H."/>
        </authorList>
    </citation>
    <scope>NUCLEOTIDE SEQUENCE</scope>
    <source>
        <strain evidence="1">Expedition CK06-06</strain>
    </source>
</reference>
<comment type="caution">
    <text evidence="1">The sequence shown here is derived from an EMBL/GenBank/DDBJ whole genome shotgun (WGS) entry which is preliminary data.</text>
</comment>
<accession>X1PUL6</accession>
<evidence type="ECO:0000313" key="1">
    <source>
        <dbReference type="EMBL" id="GAI59508.1"/>
    </source>
</evidence>
<name>X1PUL6_9ZZZZ</name>
<proteinExistence type="predicted"/>
<sequence>NISLHYYQFPQISPSSTASSTQDTTTTQPSYESSLTIFGRKVIGVRYKQTHYLDSTGTEMEPREPTSEIDIEQQLQVKVKGEVGKKIFANVDYDDTLPQSEQQKISLKYLGDEKELIQEVAIGDIQSAWRDSQFLSYNQSLFGVRVKAKLGKFNLTGIGSMTRGIPESKTFTGKTASEKREILDTSYLKRKYYRAYFDSSHLPLTLGSVEVYIDDQKGTNNEDSLKMTVSGEAGDSYTGYFDKQYPGEDYFLDYEKGVLNFSSLIEENYVIALSYLDKDGTRHPQTGYRMLKKGEEELYID</sequence>
<gene>
    <name evidence="1" type="ORF">S12H4_09775</name>
</gene>
<organism evidence="1">
    <name type="scientific">marine sediment metagenome</name>
    <dbReference type="NCBI Taxonomy" id="412755"/>
    <lineage>
        <taxon>unclassified sequences</taxon>
        <taxon>metagenomes</taxon>
        <taxon>ecological metagenomes</taxon>
    </lineage>
</organism>